<evidence type="ECO:0000256" key="2">
    <source>
        <dbReference type="ARBA" id="ARBA00022737"/>
    </source>
</evidence>
<accession>A0A0F6SFZ8</accession>
<evidence type="ECO:0000259" key="4">
    <source>
        <dbReference type="PROSITE" id="PS50214"/>
    </source>
</evidence>
<name>A0A0F6SFZ8_9BACT</name>
<gene>
    <name evidence="5" type="ORF">DB32_004968</name>
</gene>
<dbReference type="InterPro" id="IPR013519">
    <property type="entry name" value="Int_alpha_beta-p"/>
</dbReference>
<reference evidence="5 6" key="1">
    <citation type="submission" date="2015-03" db="EMBL/GenBank/DDBJ databases">
        <title>Genome assembly of Sandaracinus amylolyticus DSM 53668.</title>
        <authorList>
            <person name="Sharma G."/>
            <person name="Subramanian S."/>
        </authorList>
    </citation>
    <scope>NUCLEOTIDE SEQUENCE [LARGE SCALE GENOMIC DNA]</scope>
    <source>
        <strain evidence="5 6">DSM 53668</strain>
    </source>
</reference>
<dbReference type="SUPFAM" id="SSF57552">
    <property type="entry name" value="Blood coagulation inhibitor (disintegrin)"/>
    <property type="match status" value="2"/>
</dbReference>
<dbReference type="AlphaFoldDB" id="A0A0F6SFZ8"/>
<keyword evidence="5" id="KW-0401">Integrin</keyword>
<keyword evidence="2" id="KW-0677">Repeat</keyword>
<dbReference type="Gene3D" id="2.130.10.130">
    <property type="entry name" value="Integrin alpha, N-terminal"/>
    <property type="match status" value="3"/>
</dbReference>
<dbReference type="KEGG" id="samy:DB32_004968"/>
<dbReference type="EMBL" id="CP011125">
    <property type="protein sequence ID" value="AKF07819.1"/>
    <property type="molecule type" value="Genomic_DNA"/>
</dbReference>
<evidence type="ECO:0000313" key="6">
    <source>
        <dbReference type="Proteomes" id="UP000034883"/>
    </source>
</evidence>
<evidence type="ECO:0000256" key="3">
    <source>
        <dbReference type="ARBA" id="ARBA00023180"/>
    </source>
</evidence>
<dbReference type="InterPro" id="IPR001762">
    <property type="entry name" value="Disintegrin_dom"/>
</dbReference>
<organism evidence="5 6">
    <name type="scientific">Sandaracinus amylolyticus</name>
    <dbReference type="NCBI Taxonomy" id="927083"/>
    <lineage>
        <taxon>Bacteria</taxon>
        <taxon>Pseudomonadati</taxon>
        <taxon>Myxococcota</taxon>
        <taxon>Polyangia</taxon>
        <taxon>Polyangiales</taxon>
        <taxon>Sandaracinaceae</taxon>
        <taxon>Sandaracinus</taxon>
    </lineage>
</organism>
<evidence type="ECO:0000313" key="5">
    <source>
        <dbReference type="EMBL" id="AKF07819.1"/>
    </source>
</evidence>
<keyword evidence="1" id="KW-0732">Signal</keyword>
<protein>
    <submittedName>
        <fullName evidence="5">Integrin alpha beta-propellor repeat protein</fullName>
    </submittedName>
</protein>
<dbReference type="Gene3D" id="4.10.70.10">
    <property type="entry name" value="Disintegrin domain"/>
    <property type="match status" value="2"/>
</dbReference>
<dbReference type="Pfam" id="PF14312">
    <property type="entry name" value="FG-GAP_2"/>
    <property type="match status" value="6"/>
</dbReference>
<dbReference type="PANTHER" id="PTHR36220:SF1">
    <property type="entry name" value="GAMMA TUBULIN COMPLEX COMPONENT C-TERMINAL DOMAIN-CONTAINING PROTEIN"/>
    <property type="match status" value="1"/>
</dbReference>
<dbReference type="PANTHER" id="PTHR36220">
    <property type="entry name" value="UNNAMED PRODUCT"/>
    <property type="match status" value="1"/>
</dbReference>
<dbReference type="SUPFAM" id="SSF69318">
    <property type="entry name" value="Integrin alpha N-terminal domain"/>
    <property type="match status" value="2"/>
</dbReference>
<keyword evidence="6" id="KW-1185">Reference proteome</keyword>
<sequence>MAVLVVLAAGACSTGDGAAMRSLDALDVIEAHLAAAFVSPEPRFAARTIGSSWRFDREGAHATWSGDRLAVRWGDVAVSVGVVEIARGAARVALDPVALVAVEGARIHARRGAADELFVHGAPGIEHAIAVHEVPEGEGALEVIVALDGASALDVHDRGARVRDGAGRESLVYEGLRAWDARGVELVARMEREDRGVRLLIDDAGATLPIVIDPVIAAPRGVLTASDAMPEDELGRSVAIDGDVMVVGAPYRMGRGAAYVFERDAAGAWLQRTILTPPLLSAEDEAGRAVAISGDTIVIASPNDDHPMYEYAGAVDVFRRNGAGTWAHEQRIVNPAPTTYGERFGSSVAIVGDLLVVGAYNDQSFFTGGGGAYTYVRTGTTWAPEATLQWDTASSNDSFGTSVATDGTRIVVGAPYDDGFTRDDEGYLRENVGAAFVFVRSGPATWVQEARLASDPERTWEHVGQSVAIDGDRVIVGAPGADDDEGTIASRGVAYVFALSGGAWRAEARLLPVPATDWTTYAELGTSVALEGTIAVVGAPGLTRPSLGRSPGFVYAYTRAGTTWSAIADLTGVVRTESFGQSVALDGTTLAIGAPEEDASATAVDQGAVYVYELVEPRADGEACTAGSQCTSTFCVDGVCCNNLCGGGPSDCQACSVAAGAATDGVCAAVASGRTCRAAVGGCDAAETCDGTSSVCPSDARASAGTVCRAAVGVCDVEERCSGTSTTCPLDLHADDGTSCDDGASCNGADACASGVCAPVAPTDECDDEDACTADACADDGGCTHTPIEGCCASDAACDDGDVCTADACAASRCEHVAIAGCGVDAGTDEDAGAPESDAGAAVDAGAGGTVEAGSDGGCACAMPGRGKGPTPVASALVFVALATWLARRTRCRS</sequence>
<proteinExistence type="predicted"/>
<dbReference type="InterPro" id="IPR028994">
    <property type="entry name" value="Integrin_alpha_N"/>
</dbReference>
<dbReference type="GO" id="GO:0007229">
    <property type="term" value="P:integrin-mediated signaling pathway"/>
    <property type="evidence" value="ECO:0007669"/>
    <property type="project" value="UniProtKB-KW"/>
</dbReference>
<dbReference type="PROSITE" id="PS50214">
    <property type="entry name" value="DISINTEGRIN_2"/>
    <property type="match status" value="1"/>
</dbReference>
<evidence type="ECO:0000256" key="1">
    <source>
        <dbReference type="ARBA" id="ARBA00022729"/>
    </source>
</evidence>
<dbReference type="STRING" id="927083.DB32_004968"/>
<feature type="domain" description="Disintegrin" evidence="4">
    <location>
        <begin position="621"/>
        <end position="704"/>
    </location>
</feature>
<dbReference type="InterPro" id="IPR036436">
    <property type="entry name" value="Disintegrin_dom_sf"/>
</dbReference>
<dbReference type="SMART" id="SM00191">
    <property type="entry name" value="Int_alpha"/>
    <property type="match status" value="4"/>
</dbReference>
<dbReference type="InterPro" id="IPR001673">
    <property type="entry name" value="S_mold_repeat"/>
</dbReference>
<keyword evidence="3" id="KW-0325">Glycoprotein</keyword>
<dbReference type="Proteomes" id="UP000034883">
    <property type="component" value="Chromosome"/>
</dbReference>
<dbReference type="InterPro" id="IPR013517">
    <property type="entry name" value="FG-GAP"/>
</dbReference>
<dbReference type="Pfam" id="PF00526">
    <property type="entry name" value="Dicty_CTDC"/>
    <property type="match status" value="2"/>
</dbReference>